<evidence type="ECO:0000313" key="3">
    <source>
        <dbReference type="EMBL" id="KKK25677.1"/>
    </source>
</evidence>
<accession>A0A0F8XQ86</accession>
<keyword evidence="4" id="KW-1185">Reference proteome</keyword>
<dbReference type="InterPro" id="IPR020850">
    <property type="entry name" value="GED_dom"/>
</dbReference>
<feature type="non-terminal residue" evidence="3">
    <location>
        <position position="1"/>
    </location>
</feature>
<reference evidence="3 4" key="1">
    <citation type="submission" date="2015-02" db="EMBL/GenBank/DDBJ databases">
        <title>Draft Genome Sequences of Two Closely-Related Aflatoxigenic Aspergillus Species Obtained from the Cote d'Ivoire.</title>
        <authorList>
            <person name="Moore G.G."/>
            <person name="Beltz S.B."/>
            <person name="Mack B.M."/>
        </authorList>
    </citation>
    <scope>NUCLEOTIDE SEQUENCE [LARGE SCALE GENOMIC DNA]</scope>
    <source>
        <strain evidence="3 4">SRRC1468</strain>
    </source>
</reference>
<proteinExistence type="predicted"/>
<evidence type="ECO:0000259" key="2">
    <source>
        <dbReference type="PROSITE" id="PS51388"/>
    </source>
</evidence>
<gene>
    <name evidence="3" type="ORF">ARAM_003704</name>
</gene>
<sequence>KGHPITYNHYFTETLQKIRADRREGELSGIIERFFRVDDLQTSRYLDGAYRLQDLVQSLLESSEPDMMRFASAEALDCMLAYYKSRLPQVALKRFIDDVAVEVVEVKLVQSLASIFTPVKVFEMPPNLVSRIAGESEETRALREQLNKKIQILGNGLGTCQRFAGSRGMGTDGIQGARRFDGKSRDRYDHTLLHIELAGPSVSNDCGSSDDEGFGTKCEKGESISEKSAILASDPQSGEWNDKEHDQSAAAPSLSSSKKRTKRGYKSIK</sequence>
<dbReference type="STRING" id="308745.A0A0F8XQ86"/>
<evidence type="ECO:0000313" key="4">
    <source>
        <dbReference type="Proteomes" id="UP000034291"/>
    </source>
</evidence>
<feature type="compositionally biased region" description="Basic residues" evidence="1">
    <location>
        <begin position="257"/>
        <end position="269"/>
    </location>
</feature>
<dbReference type="PROSITE" id="PS51388">
    <property type="entry name" value="GED"/>
    <property type="match status" value="1"/>
</dbReference>
<organism evidence="3 4">
    <name type="scientific">Aspergillus rambellii</name>
    <dbReference type="NCBI Taxonomy" id="308745"/>
    <lineage>
        <taxon>Eukaryota</taxon>
        <taxon>Fungi</taxon>
        <taxon>Dikarya</taxon>
        <taxon>Ascomycota</taxon>
        <taxon>Pezizomycotina</taxon>
        <taxon>Eurotiomycetes</taxon>
        <taxon>Eurotiomycetidae</taxon>
        <taxon>Eurotiales</taxon>
        <taxon>Aspergillaceae</taxon>
        <taxon>Aspergillus</taxon>
        <taxon>Aspergillus subgen. Nidulantes</taxon>
    </lineage>
</organism>
<protein>
    <recommendedName>
        <fullName evidence="2">GED domain-containing protein</fullName>
    </recommendedName>
</protein>
<feature type="domain" description="GED" evidence="2">
    <location>
        <begin position="72"/>
        <end position="168"/>
    </location>
</feature>
<dbReference type="Proteomes" id="UP000034291">
    <property type="component" value="Unassembled WGS sequence"/>
</dbReference>
<feature type="region of interest" description="Disordered" evidence="1">
    <location>
        <begin position="204"/>
        <end position="269"/>
    </location>
</feature>
<evidence type="ECO:0000256" key="1">
    <source>
        <dbReference type="SAM" id="MobiDB-lite"/>
    </source>
</evidence>
<dbReference type="AlphaFoldDB" id="A0A0F8XQ86"/>
<comment type="caution">
    <text evidence="3">The sequence shown here is derived from an EMBL/GenBank/DDBJ whole genome shotgun (WGS) entry which is preliminary data.</text>
</comment>
<dbReference type="EMBL" id="JZBS01000703">
    <property type="protein sequence ID" value="KKK25677.1"/>
    <property type="molecule type" value="Genomic_DNA"/>
</dbReference>
<name>A0A0F8XQ86_9EURO</name>